<reference evidence="2 3" key="1">
    <citation type="submission" date="2018-06" db="EMBL/GenBank/DDBJ databases">
        <title>Paenibacillus imtechensis sp. nov.</title>
        <authorList>
            <person name="Pinnaka A.K."/>
            <person name="Singh H."/>
            <person name="Kaur M."/>
        </authorList>
    </citation>
    <scope>NUCLEOTIDE SEQUENCE [LARGE SCALE GENOMIC DNA]</scope>
    <source>
        <strain evidence="2 3">SMB1</strain>
    </source>
</reference>
<dbReference type="SUPFAM" id="SSF53756">
    <property type="entry name" value="UDP-Glycosyltransferase/glycogen phosphorylase"/>
    <property type="match status" value="1"/>
</dbReference>
<feature type="domain" description="Glycosyltransferase subfamily 4-like N-terminal" evidence="1">
    <location>
        <begin position="12"/>
        <end position="155"/>
    </location>
</feature>
<dbReference type="OrthoDB" id="9806653at2"/>
<dbReference type="EMBL" id="QKRB01000006">
    <property type="protein sequence ID" value="PZD97736.1"/>
    <property type="molecule type" value="Genomic_DNA"/>
</dbReference>
<dbReference type="InterPro" id="IPR028098">
    <property type="entry name" value="Glyco_trans_4-like_N"/>
</dbReference>
<protein>
    <recommendedName>
        <fullName evidence="1">Glycosyltransferase subfamily 4-like N-terminal domain-containing protein</fullName>
    </recommendedName>
</protein>
<keyword evidence="3" id="KW-1185">Reference proteome</keyword>
<evidence type="ECO:0000313" key="2">
    <source>
        <dbReference type="EMBL" id="PZD97736.1"/>
    </source>
</evidence>
<name>A0A2W1LF79_9BACL</name>
<gene>
    <name evidence="2" type="ORF">DNH61_00265</name>
</gene>
<dbReference type="Pfam" id="PF13439">
    <property type="entry name" value="Glyco_transf_4"/>
    <property type="match status" value="1"/>
</dbReference>
<accession>A0A2W1LF79</accession>
<evidence type="ECO:0000313" key="3">
    <source>
        <dbReference type="Proteomes" id="UP000249522"/>
    </source>
</evidence>
<proteinExistence type="predicted"/>
<dbReference type="AlphaFoldDB" id="A0A2W1LF79"/>
<organism evidence="2 3">
    <name type="scientific">Paenibacillus sambharensis</name>
    <dbReference type="NCBI Taxonomy" id="1803190"/>
    <lineage>
        <taxon>Bacteria</taxon>
        <taxon>Bacillati</taxon>
        <taxon>Bacillota</taxon>
        <taxon>Bacilli</taxon>
        <taxon>Bacillales</taxon>
        <taxon>Paenibacillaceae</taxon>
        <taxon>Paenibacillus</taxon>
    </lineage>
</organism>
<comment type="caution">
    <text evidence="2">The sequence shown here is derived from an EMBL/GenBank/DDBJ whole genome shotgun (WGS) entry which is preliminary data.</text>
</comment>
<dbReference type="Pfam" id="PF13692">
    <property type="entry name" value="Glyco_trans_1_4"/>
    <property type="match status" value="1"/>
</dbReference>
<dbReference type="Gene3D" id="3.40.50.2000">
    <property type="entry name" value="Glycogen Phosphorylase B"/>
    <property type="match status" value="2"/>
</dbReference>
<dbReference type="RefSeq" id="WP_111144699.1">
    <property type="nucleotide sequence ID" value="NZ_QKRB01000006.1"/>
</dbReference>
<evidence type="ECO:0000259" key="1">
    <source>
        <dbReference type="Pfam" id="PF13439"/>
    </source>
</evidence>
<dbReference type="Proteomes" id="UP000249522">
    <property type="component" value="Unassembled WGS sequence"/>
</dbReference>
<sequence>MKILLKNRRFAGGAALSLLEYGLLFQSRGHDVFAVGLYNNLQSRYSEQDIETYDLPFFEKDRPVGNLLTARRYYKLIKQHKPDVIVSISVCNAIFHRAIEKWFGIPVIYIVPGGIVPHMFTRYMKNERLIVFSEENKEALIEDGYKETDVSLITNRLTFEPKTGQEDEVYTKFTPGEPVELLVISRLDEEKINSVLYVMRCVEAMLESAADIRLTIVGDGECMDQVQAQAARMNSGREVVHIAGFRSNVKDYIRRAHIVFGKGRSVIEPIYYHRIAFVVSESDEMWLCTADTIPSLQQTNFTGRGVGNPDSQAVLENLINSIRSHTLQTDFLHANSAYMEQTYDIRKAGPVIESILGEKLTGFKRERTAAGRLIKGFAEYCRIYAIIVYSKFKKVSQRSAASEGKAKETGAERSVGV</sequence>